<dbReference type="RefSeq" id="WP_234222149.1">
    <property type="nucleotide sequence ID" value="NZ_JAGQAF010000029.1"/>
</dbReference>
<gene>
    <name evidence="1" type="ORF">KBY27_22475</name>
</gene>
<reference evidence="1" key="1">
    <citation type="journal article" date="2021" name="Environ. Microbiol.">
        <title>Cryptic niche differentiation of novel sediment ecotypes of Rugeria pomeroyi correlates with nitrate respiration.</title>
        <authorList>
            <person name="Lin X."/>
            <person name="McNichol J."/>
            <person name="Chu X."/>
            <person name="Qian Y."/>
            <person name="Luo H."/>
        </authorList>
    </citation>
    <scope>NUCLEOTIDE SEQUENCE</scope>
    <source>
        <strain evidence="1">SZCCDBB064</strain>
    </source>
</reference>
<proteinExistence type="predicted"/>
<protein>
    <submittedName>
        <fullName evidence="1">Uncharacterized protein</fullName>
    </submittedName>
</protein>
<dbReference type="Proteomes" id="UP000813672">
    <property type="component" value="Unassembled WGS sequence"/>
</dbReference>
<evidence type="ECO:0000313" key="1">
    <source>
        <dbReference type="EMBL" id="MCE8540240.1"/>
    </source>
</evidence>
<organism evidence="1 2">
    <name type="scientific">Ruegeria pomeroyi</name>
    <dbReference type="NCBI Taxonomy" id="89184"/>
    <lineage>
        <taxon>Bacteria</taxon>
        <taxon>Pseudomonadati</taxon>
        <taxon>Pseudomonadota</taxon>
        <taxon>Alphaproteobacteria</taxon>
        <taxon>Rhodobacterales</taxon>
        <taxon>Roseobacteraceae</taxon>
        <taxon>Ruegeria</taxon>
    </lineage>
</organism>
<sequence length="77" mass="8928">PRYLRIKPKEPSSREKRKCEKSLTVPVFKGKEFVWITLSSTATHRRMANRHRPADTRVLNAAHLRCDAGTGNLYLCY</sequence>
<name>A0A9Q3ZPJ8_9RHOB</name>
<dbReference type="EMBL" id="JAGQAF010000029">
    <property type="protein sequence ID" value="MCE8540240.1"/>
    <property type="molecule type" value="Genomic_DNA"/>
</dbReference>
<accession>A0A9Q3ZPJ8</accession>
<evidence type="ECO:0000313" key="2">
    <source>
        <dbReference type="Proteomes" id="UP000813672"/>
    </source>
</evidence>
<feature type="non-terminal residue" evidence="1">
    <location>
        <position position="1"/>
    </location>
</feature>
<comment type="caution">
    <text evidence="1">The sequence shown here is derived from an EMBL/GenBank/DDBJ whole genome shotgun (WGS) entry which is preliminary data.</text>
</comment>
<dbReference type="AlphaFoldDB" id="A0A9Q3ZPJ8"/>